<keyword evidence="1" id="KW-1185">Reference proteome</keyword>
<protein>
    <submittedName>
        <fullName evidence="2">SH2 domain-containing protein</fullName>
    </submittedName>
</protein>
<proteinExistence type="predicted"/>
<evidence type="ECO:0000313" key="2">
    <source>
        <dbReference type="WBParaSite" id="maker-uti_cns_0010516-snap-gene-0.2-mRNA-1"/>
    </source>
</evidence>
<reference evidence="2" key="1">
    <citation type="submission" date="2016-11" db="UniProtKB">
        <authorList>
            <consortium name="WormBaseParasite"/>
        </authorList>
    </citation>
    <scope>IDENTIFICATION</scope>
</reference>
<accession>A0A1I8I7I8</accession>
<evidence type="ECO:0000313" key="1">
    <source>
        <dbReference type="Proteomes" id="UP000095280"/>
    </source>
</evidence>
<sequence length="193" mass="20768">NVLHRGAKDFHAATLNAYEALCDGLSSLSLDWQHNALNQLRRLFDSAVSAAAAAADTDSSDMPIPTEVSALLTEMLKDFGGVEESSVRHSLPLPQMVANHRVAKPAACPEPFLLADRAPPLANFVAPALADPSAELELPGEQLDGKPVQHWVKVHSVLPSVRVLLRNGCAVRCVQLRGTNGRVYSYLLEQDSA</sequence>
<organism evidence="1 2">
    <name type="scientific">Macrostomum lignano</name>
    <dbReference type="NCBI Taxonomy" id="282301"/>
    <lineage>
        <taxon>Eukaryota</taxon>
        <taxon>Metazoa</taxon>
        <taxon>Spiralia</taxon>
        <taxon>Lophotrochozoa</taxon>
        <taxon>Platyhelminthes</taxon>
        <taxon>Rhabditophora</taxon>
        <taxon>Macrostomorpha</taxon>
        <taxon>Macrostomida</taxon>
        <taxon>Macrostomidae</taxon>
        <taxon>Macrostomum</taxon>
    </lineage>
</organism>
<name>A0A1I8I7I8_9PLAT</name>
<dbReference type="Proteomes" id="UP000095280">
    <property type="component" value="Unplaced"/>
</dbReference>
<dbReference type="AlphaFoldDB" id="A0A1I8I7I8"/>
<dbReference type="WBParaSite" id="maker-uti_cns_0010516-snap-gene-0.2-mRNA-1">
    <property type="protein sequence ID" value="maker-uti_cns_0010516-snap-gene-0.2-mRNA-1"/>
    <property type="gene ID" value="maker-uti_cns_0010516-snap-gene-0.2"/>
</dbReference>